<proteinExistence type="inferred from homology"/>
<keyword evidence="7" id="KW-0325">Glycoprotein</keyword>
<dbReference type="Gene3D" id="2.60.40.1180">
    <property type="entry name" value="Golgi alpha-mannosidase II"/>
    <property type="match status" value="2"/>
</dbReference>
<evidence type="ECO:0000256" key="1">
    <source>
        <dbReference type="ARBA" id="ARBA00004371"/>
    </source>
</evidence>
<dbReference type="PANTHER" id="PTHR11452:SF86">
    <property type="entry name" value="ALPHA-GALACTOSIDASE"/>
    <property type="match status" value="1"/>
</dbReference>
<dbReference type="InterPro" id="IPR013780">
    <property type="entry name" value="Glyco_hydro_b"/>
</dbReference>
<dbReference type="GO" id="GO:0019377">
    <property type="term" value="P:glycolipid catabolic process"/>
    <property type="evidence" value="ECO:0007669"/>
    <property type="project" value="UniProtKB-ARBA"/>
</dbReference>
<dbReference type="InterPro" id="IPR035373">
    <property type="entry name" value="Melibiase/NAGA_C"/>
</dbReference>
<evidence type="ECO:0000256" key="5">
    <source>
        <dbReference type="ARBA" id="ARBA00023098"/>
    </source>
</evidence>
<evidence type="ECO:0000313" key="13">
    <source>
        <dbReference type="EMBL" id="KAE9537544.1"/>
    </source>
</evidence>
<comment type="similarity">
    <text evidence="2 10">Belongs to the glycosyl hydrolase 27 family.</text>
</comment>
<dbReference type="AlphaFoldDB" id="A0A6G0TRI6"/>
<dbReference type="PRINTS" id="PR00740">
    <property type="entry name" value="GLHYDRLASE27"/>
</dbReference>
<organism evidence="13 14">
    <name type="scientific">Aphis glycines</name>
    <name type="common">Soybean aphid</name>
    <dbReference type="NCBI Taxonomy" id="307491"/>
    <lineage>
        <taxon>Eukaryota</taxon>
        <taxon>Metazoa</taxon>
        <taxon>Ecdysozoa</taxon>
        <taxon>Arthropoda</taxon>
        <taxon>Hexapoda</taxon>
        <taxon>Insecta</taxon>
        <taxon>Pterygota</taxon>
        <taxon>Neoptera</taxon>
        <taxon>Paraneoptera</taxon>
        <taxon>Hemiptera</taxon>
        <taxon>Sternorrhyncha</taxon>
        <taxon>Aphidomorpha</taxon>
        <taxon>Aphidoidea</taxon>
        <taxon>Aphididae</taxon>
        <taxon>Aphidini</taxon>
        <taxon>Aphis</taxon>
        <taxon>Aphis</taxon>
    </lineage>
</organism>
<dbReference type="OrthoDB" id="5795902at2759"/>
<evidence type="ECO:0000313" key="14">
    <source>
        <dbReference type="Proteomes" id="UP000475862"/>
    </source>
</evidence>
<accession>A0A6G0TRI6</accession>
<dbReference type="GO" id="GO:0016020">
    <property type="term" value="C:membrane"/>
    <property type="evidence" value="ECO:0007669"/>
    <property type="project" value="GOC"/>
</dbReference>
<keyword evidence="6 10" id="KW-1015">Disulfide bond</keyword>
<evidence type="ECO:0000256" key="4">
    <source>
        <dbReference type="ARBA" id="ARBA00022801"/>
    </source>
</evidence>
<dbReference type="CDD" id="cd14792">
    <property type="entry name" value="GH27"/>
    <property type="match status" value="1"/>
</dbReference>
<dbReference type="InterPro" id="IPR013785">
    <property type="entry name" value="Aldolase_TIM"/>
</dbReference>
<comment type="subcellular location">
    <subcellularLocation>
        <location evidence="1">Lysosome</location>
    </subcellularLocation>
</comment>
<evidence type="ECO:0000256" key="6">
    <source>
        <dbReference type="ARBA" id="ARBA00023157"/>
    </source>
</evidence>
<dbReference type="FunFam" id="3.20.20.70:FF:000070">
    <property type="entry name" value="Alpha-galactosidase"/>
    <property type="match status" value="1"/>
</dbReference>
<evidence type="ECO:0000256" key="10">
    <source>
        <dbReference type="RuleBase" id="RU361168"/>
    </source>
</evidence>
<dbReference type="GO" id="GO:0009311">
    <property type="term" value="P:oligosaccharide metabolic process"/>
    <property type="evidence" value="ECO:0007669"/>
    <property type="project" value="TreeGrafter"/>
</dbReference>
<evidence type="ECO:0000256" key="7">
    <source>
        <dbReference type="ARBA" id="ARBA00023180"/>
    </source>
</evidence>
<evidence type="ECO:0000256" key="8">
    <source>
        <dbReference type="ARBA" id="ARBA00023228"/>
    </source>
</evidence>
<reference evidence="13 14" key="1">
    <citation type="submission" date="2019-08" db="EMBL/GenBank/DDBJ databases">
        <title>The genome of the soybean aphid Biotype 1, its phylome, world population structure and adaptation to the North American continent.</title>
        <authorList>
            <person name="Giordano R."/>
            <person name="Donthu R.K."/>
            <person name="Hernandez A.G."/>
            <person name="Wright C.L."/>
            <person name="Zimin A.V."/>
        </authorList>
    </citation>
    <scope>NUCLEOTIDE SEQUENCE [LARGE SCALE GENOMIC DNA]</scope>
    <source>
        <tissue evidence="13">Whole aphids</tissue>
    </source>
</reference>
<dbReference type="SUPFAM" id="SSF51445">
    <property type="entry name" value="(Trans)glycosidases"/>
    <property type="match status" value="1"/>
</dbReference>
<dbReference type="InterPro" id="IPR002241">
    <property type="entry name" value="Glyco_hydro_27"/>
</dbReference>
<feature type="domain" description="Alpha galactosidase A C-terminal" evidence="12">
    <location>
        <begin position="317"/>
        <end position="372"/>
    </location>
</feature>
<dbReference type="EC" id="3.2.1.-" evidence="10"/>
<comment type="subunit">
    <text evidence="3 10">Homodimer.</text>
</comment>
<evidence type="ECO:0000259" key="12">
    <source>
        <dbReference type="Pfam" id="PF17450"/>
    </source>
</evidence>
<gene>
    <name evidence="13" type="ORF">AGLY_006567</name>
</gene>
<name>A0A6G0TRI6_APHGL</name>
<dbReference type="SUPFAM" id="SSF51011">
    <property type="entry name" value="Glycosyl hydrolase domain"/>
    <property type="match status" value="1"/>
</dbReference>
<evidence type="ECO:0000256" key="2">
    <source>
        <dbReference type="ARBA" id="ARBA00009743"/>
    </source>
</evidence>
<dbReference type="PANTHER" id="PTHR11452">
    <property type="entry name" value="ALPHA-GALACTOSIDASE/ALPHA-N-ACETYLGALACTOSAMINIDASE"/>
    <property type="match status" value="1"/>
</dbReference>
<dbReference type="Pfam" id="PF17450">
    <property type="entry name" value="Melibiase_2_C"/>
    <property type="match status" value="1"/>
</dbReference>
<dbReference type="EMBL" id="VYZN01000018">
    <property type="protein sequence ID" value="KAE9537544.1"/>
    <property type="molecule type" value="Genomic_DNA"/>
</dbReference>
<keyword evidence="9 10" id="KW-0326">Glycosidase</keyword>
<dbReference type="GO" id="GO:0004557">
    <property type="term" value="F:alpha-galactosidase activity"/>
    <property type="evidence" value="ECO:0007669"/>
    <property type="project" value="TreeGrafter"/>
</dbReference>
<sequence length="452" mass="51743">MLGYKIKIRVWLCILVACKISSALNNGLALTPPMGWLAWQRFRCTIDCETFPDECVSEQLFMTTADLLVSEGYDKVGYKYVVIDDCWMTHNRTADGKLQADEKRFPHGIKALADYVHSKGLKFGIYESVGTKSCEGYAGIKGYEKIDAQTFAEWGVDYVKLDGCYTDERKMDTNFPQFGKYLNETGRPMIYSCCWPFYQEGKGMQVNYTLVSQSCNLWRNYGDIQESYDSLINVLDNFAVKQDIWAQYAGPGHWNDPDMLLIGNFALSHEQSQTQMALWAILAAPLFMSNKLSTVQPNFKKILQNTDVIGINQDKLGIQGKRVYKDQGIEIWSKPIEPKEEEYYSYAIAFVNRRTIGTPFPYNITLNNLGLNNPIGYKIKMHITKVNYKSILIYIFFFIVLCTNHKNLFDGTTTKEILKPDSLLKVIVNPSGVVLLRANIISKYEYIHGRYI</sequence>
<dbReference type="GO" id="GO:0005764">
    <property type="term" value="C:lysosome"/>
    <property type="evidence" value="ECO:0007669"/>
    <property type="project" value="UniProtKB-SubCell"/>
</dbReference>
<keyword evidence="14" id="KW-1185">Reference proteome</keyword>
<comment type="caution">
    <text evidence="13">The sequence shown here is derived from an EMBL/GenBank/DDBJ whole genome shotgun (WGS) entry which is preliminary data.</text>
</comment>
<keyword evidence="11" id="KW-0732">Signal</keyword>
<evidence type="ECO:0000256" key="3">
    <source>
        <dbReference type="ARBA" id="ARBA00011738"/>
    </source>
</evidence>
<feature type="signal peptide" evidence="11">
    <location>
        <begin position="1"/>
        <end position="23"/>
    </location>
</feature>
<keyword evidence="5" id="KW-0443">Lipid metabolism</keyword>
<protein>
    <recommendedName>
        <fullName evidence="10">Alpha-galactosidase</fullName>
        <ecNumber evidence="10">3.2.1.-</ecNumber>
    </recommendedName>
</protein>
<evidence type="ECO:0000256" key="11">
    <source>
        <dbReference type="SAM" id="SignalP"/>
    </source>
</evidence>
<dbReference type="Proteomes" id="UP000475862">
    <property type="component" value="Unassembled WGS sequence"/>
</dbReference>
<dbReference type="InterPro" id="IPR017853">
    <property type="entry name" value="GH"/>
</dbReference>
<keyword evidence="8" id="KW-0458">Lysosome</keyword>
<keyword evidence="4 10" id="KW-0378">Hydrolase</keyword>
<dbReference type="GO" id="GO:0016139">
    <property type="term" value="P:glycoside catabolic process"/>
    <property type="evidence" value="ECO:0007669"/>
    <property type="project" value="TreeGrafter"/>
</dbReference>
<evidence type="ECO:0000256" key="9">
    <source>
        <dbReference type="ARBA" id="ARBA00023295"/>
    </source>
</evidence>
<feature type="chain" id="PRO_5026246525" description="Alpha-galactosidase" evidence="11">
    <location>
        <begin position="24"/>
        <end position="452"/>
    </location>
</feature>
<dbReference type="Gene3D" id="3.20.20.70">
    <property type="entry name" value="Aldolase class I"/>
    <property type="match status" value="1"/>
</dbReference>
<dbReference type="Pfam" id="PF16499">
    <property type="entry name" value="Melibiase_2"/>
    <property type="match status" value="1"/>
</dbReference>